<protein>
    <submittedName>
        <fullName evidence="1">Uncharacterized protein</fullName>
    </submittedName>
</protein>
<dbReference type="KEGG" id="vg:29081886"/>
<organism evidence="1 2">
    <name type="scientific">Bacillus phage Deep Blue</name>
    <dbReference type="NCBI Taxonomy" id="1792245"/>
    <lineage>
        <taxon>Viruses</taxon>
        <taxon>Duplodnaviria</taxon>
        <taxon>Heunggongvirae</taxon>
        <taxon>Uroviricota</taxon>
        <taxon>Caudoviricetes</taxon>
        <taxon>Herelleviridae</taxon>
        <taxon>Bastillevirinae</taxon>
        <taxon>Caeruleovirus</taxon>
        <taxon>Caeruleovirus deepblue</taxon>
    </lineage>
</organism>
<dbReference type="RefSeq" id="YP_009285419.1">
    <property type="nucleotide sequence ID" value="NC_031056.1"/>
</dbReference>
<dbReference type="GeneID" id="29081886"/>
<dbReference type="Proteomes" id="UP000201785">
    <property type="component" value="Segment"/>
</dbReference>
<sequence>MIIHKQELKETIKVFHNSREEMWKNLEKLKLEGWSGNTRVSVVGLVLTRQELGHSDIEWLNERYPDLVIHEPESDNFLYNQPYVFYTEHEKIIEEDKQDA</sequence>
<accession>A0A140HLR8</accession>
<name>A0A140HLR8_9CAUD</name>
<evidence type="ECO:0000313" key="1">
    <source>
        <dbReference type="EMBL" id="AMO25930.1"/>
    </source>
</evidence>
<reference evidence="1 2" key="1">
    <citation type="journal article" date="2016" name="Genome Announc.">
        <title>Complete Genome Sequence of Bacteriophage Deep-Blue Infecting Emetic Bacillus cereus.</title>
        <authorList>
            <person name="Hock L."/>
            <person name="Gillis A."/>
            <person name="Mahillon J."/>
        </authorList>
    </citation>
    <scope>NUCLEOTIDE SEQUENCE [LARGE SCALE GENOMIC DNA]</scope>
</reference>
<keyword evidence="2" id="KW-1185">Reference proteome</keyword>
<dbReference type="EMBL" id="KU577463">
    <property type="protein sequence ID" value="AMO25930.1"/>
    <property type="molecule type" value="Genomic_DNA"/>
</dbReference>
<dbReference type="OrthoDB" id="19590at10239"/>
<gene>
    <name evidence="1" type="ORF">Blue_107</name>
</gene>
<evidence type="ECO:0000313" key="2">
    <source>
        <dbReference type="Proteomes" id="UP000201785"/>
    </source>
</evidence>
<proteinExistence type="predicted"/>